<accession>A0A7T1AZY5</accession>
<dbReference type="AlphaFoldDB" id="A0A7T1AZY5"/>
<proteinExistence type="inferred from homology"/>
<dbReference type="GO" id="GO:0004343">
    <property type="term" value="F:glucosamine 6-phosphate N-acetyltransferase activity"/>
    <property type="evidence" value="ECO:0007669"/>
    <property type="project" value="TreeGrafter"/>
</dbReference>
<comment type="similarity">
    <text evidence="1">Belongs to the UPF0039 (ElaA) family.</text>
</comment>
<evidence type="ECO:0000256" key="1">
    <source>
        <dbReference type="ARBA" id="ARBA00009623"/>
    </source>
</evidence>
<dbReference type="Pfam" id="PF13673">
    <property type="entry name" value="Acetyltransf_10"/>
    <property type="match status" value="1"/>
</dbReference>
<evidence type="ECO:0000313" key="5">
    <source>
        <dbReference type="Proteomes" id="UP000594455"/>
    </source>
</evidence>
<dbReference type="CDD" id="cd04301">
    <property type="entry name" value="NAT_SF"/>
    <property type="match status" value="1"/>
</dbReference>
<gene>
    <name evidence="4" type="ORF">ISP08_12765</name>
</gene>
<feature type="domain" description="N-acetyltransferase" evidence="3">
    <location>
        <begin position="3"/>
        <end position="145"/>
    </location>
</feature>
<dbReference type="SUPFAM" id="SSF55729">
    <property type="entry name" value="Acyl-CoA N-acyltransferases (Nat)"/>
    <property type="match status" value="1"/>
</dbReference>
<evidence type="ECO:0000259" key="3">
    <source>
        <dbReference type="PROSITE" id="PS51186"/>
    </source>
</evidence>
<dbReference type="PANTHER" id="PTHR13355:SF11">
    <property type="entry name" value="GLUCOSAMINE 6-PHOSPHATE N-ACETYLTRANSFERASE"/>
    <property type="match status" value="1"/>
</dbReference>
<dbReference type="PROSITE" id="PS51186">
    <property type="entry name" value="GNAT"/>
    <property type="match status" value="1"/>
</dbReference>
<protein>
    <recommendedName>
        <fullName evidence="2">GCN5-related N-acetyltransferase</fullName>
    </recommendedName>
</protein>
<dbReference type="Proteomes" id="UP000594455">
    <property type="component" value="Chromosome"/>
</dbReference>
<dbReference type="InterPro" id="IPR000182">
    <property type="entry name" value="GNAT_dom"/>
</dbReference>
<dbReference type="RefSeq" id="WP_195718899.1">
    <property type="nucleotide sequence ID" value="NZ_CP064056.1"/>
</dbReference>
<dbReference type="Gene3D" id="3.40.630.30">
    <property type="match status" value="1"/>
</dbReference>
<dbReference type="EMBL" id="CP064056">
    <property type="protein sequence ID" value="QPM75162.1"/>
    <property type="molecule type" value="Genomic_DNA"/>
</dbReference>
<keyword evidence="4" id="KW-0808">Transferase</keyword>
<evidence type="ECO:0000313" key="4">
    <source>
        <dbReference type="EMBL" id="QPM75162.1"/>
    </source>
</evidence>
<dbReference type="InterPro" id="IPR039143">
    <property type="entry name" value="GNPNAT1-like"/>
</dbReference>
<reference evidence="4 5" key="1">
    <citation type="submission" date="2020-10" db="EMBL/GenBank/DDBJ databases">
        <title>Closed genome sequences of Staphylococcus lloydii sp. nov. and Staphylococcus durrellii sp. nov. Isolated from Captive Fruit Bats (Pteropus livingstonii).</title>
        <authorList>
            <person name="Fountain K."/>
        </authorList>
    </citation>
    <scope>NUCLEOTIDE SEQUENCE [LARGE SCALE GENOMIC DNA]</scope>
    <source>
        <strain evidence="4 5">23_2_7_LY</strain>
    </source>
</reference>
<evidence type="ECO:0000256" key="2">
    <source>
        <dbReference type="ARBA" id="ARBA00029740"/>
    </source>
</evidence>
<sequence>MQLIVKSTQELSNFELTKIFEERVRVFVVEQECPYQEIDEHDNDAKHVILKNEHNIVAYTRIIEEQNTISFGRVLVSKNYRGNNYGRQILEETIKYIKEHSNKEKINISAQTYLQSFYESFGFIKMSEMYLEDGIPHIDMILNIER</sequence>
<keyword evidence="5" id="KW-1185">Reference proteome</keyword>
<dbReference type="InterPro" id="IPR016181">
    <property type="entry name" value="Acyl_CoA_acyltransferase"/>
</dbReference>
<organism evidence="4 5">
    <name type="scientific">Staphylococcus lloydii</name>
    <dbReference type="NCBI Taxonomy" id="2781774"/>
    <lineage>
        <taxon>Bacteria</taxon>
        <taxon>Bacillati</taxon>
        <taxon>Bacillota</taxon>
        <taxon>Bacilli</taxon>
        <taxon>Bacillales</taxon>
        <taxon>Staphylococcaceae</taxon>
        <taxon>Staphylococcus</taxon>
    </lineage>
</organism>
<name>A0A7T1AZY5_9STAP</name>
<dbReference type="KEGG" id="sllo:ISP08_12765"/>
<dbReference type="PANTHER" id="PTHR13355">
    <property type="entry name" value="GLUCOSAMINE 6-PHOSPHATE N-ACETYLTRANSFERASE"/>
    <property type="match status" value="1"/>
</dbReference>